<comment type="caution">
    <text evidence="1">The sequence shown here is derived from an EMBL/GenBank/DDBJ whole genome shotgun (WGS) entry which is preliminary data.</text>
</comment>
<dbReference type="EMBL" id="JARUPT010001320">
    <property type="protein sequence ID" value="KAK0367533.1"/>
    <property type="molecule type" value="Genomic_DNA"/>
</dbReference>
<name>A0ABQ9P8P4_9PEZI</name>
<organism evidence="1 2">
    <name type="scientific">Colletotrichum limetticola</name>
    <dbReference type="NCBI Taxonomy" id="1209924"/>
    <lineage>
        <taxon>Eukaryota</taxon>
        <taxon>Fungi</taxon>
        <taxon>Dikarya</taxon>
        <taxon>Ascomycota</taxon>
        <taxon>Pezizomycotina</taxon>
        <taxon>Sordariomycetes</taxon>
        <taxon>Hypocreomycetidae</taxon>
        <taxon>Glomerellales</taxon>
        <taxon>Glomerellaceae</taxon>
        <taxon>Colletotrichum</taxon>
        <taxon>Colletotrichum acutatum species complex</taxon>
    </lineage>
</organism>
<gene>
    <name evidence="1" type="ORF">CLIM01_15110</name>
</gene>
<protein>
    <submittedName>
        <fullName evidence="1">Uncharacterized protein</fullName>
    </submittedName>
</protein>
<accession>A0ABQ9P8P4</accession>
<dbReference type="Proteomes" id="UP001169217">
    <property type="component" value="Unassembled WGS sequence"/>
</dbReference>
<evidence type="ECO:0000313" key="2">
    <source>
        <dbReference type="Proteomes" id="UP001169217"/>
    </source>
</evidence>
<sequence length="163" mass="17781">MYGLEEVLGEDVVVGGSSDVDFVAGGSAATTTATITTTTMTTTSTRFEYYPEAASLRALFWDEVGRVVGDEEVIRRAKRAQVLGVLLWRGIAFDDGALGRVVDGERDAWDLQRLRAWAFEDGGLGLTRGKVEVEVVRGGSENKGSRRLLKKVMGWMRGCFKGL</sequence>
<reference evidence="1" key="1">
    <citation type="submission" date="2023-04" db="EMBL/GenBank/DDBJ databases">
        <title>Colletotrichum limetticola genome sequence.</title>
        <authorList>
            <person name="Baroncelli R."/>
        </authorList>
    </citation>
    <scope>NUCLEOTIDE SEQUENCE</scope>
    <source>
        <strain evidence="1">KLA-Anderson</strain>
    </source>
</reference>
<proteinExistence type="predicted"/>
<evidence type="ECO:0000313" key="1">
    <source>
        <dbReference type="EMBL" id="KAK0367533.1"/>
    </source>
</evidence>
<keyword evidence="2" id="KW-1185">Reference proteome</keyword>